<organism evidence="1 2">
    <name type="scientific">Centaurea solstitialis</name>
    <name type="common">yellow star-thistle</name>
    <dbReference type="NCBI Taxonomy" id="347529"/>
    <lineage>
        <taxon>Eukaryota</taxon>
        <taxon>Viridiplantae</taxon>
        <taxon>Streptophyta</taxon>
        <taxon>Embryophyta</taxon>
        <taxon>Tracheophyta</taxon>
        <taxon>Spermatophyta</taxon>
        <taxon>Magnoliopsida</taxon>
        <taxon>eudicotyledons</taxon>
        <taxon>Gunneridae</taxon>
        <taxon>Pentapetalae</taxon>
        <taxon>asterids</taxon>
        <taxon>campanulids</taxon>
        <taxon>Asterales</taxon>
        <taxon>Asteraceae</taxon>
        <taxon>Carduoideae</taxon>
        <taxon>Cardueae</taxon>
        <taxon>Centaureinae</taxon>
        <taxon>Centaurea</taxon>
    </lineage>
</organism>
<reference evidence="1" key="1">
    <citation type="submission" date="2023-03" db="EMBL/GenBank/DDBJ databases">
        <title>Chromosome-scale reference genome and RAD-based genetic map of yellow starthistle (Centaurea solstitialis) reveal putative structural variation and QTLs associated with invader traits.</title>
        <authorList>
            <person name="Reatini B."/>
            <person name="Cang F.A."/>
            <person name="Jiang Q."/>
            <person name="Mckibben M.T.W."/>
            <person name="Barker M.S."/>
            <person name="Rieseberg L.H."/>
            <person name="Dlugosch K.M."/>
        </authorList>
    </citation>
    <scope>NUCLEOTIDE SEQUENCE</scope>
    <source>
        <strain evidence="1">CAN-66</strain>
        <tissue evidence="1">Leaf</tissue>
    </source>
</reference>
<sequence length="161" mass="19115">MKFIEKEYKLEMVEVKEKRREGKGIGLHKSDYTKNDKPKRFNPYLLIFLKNNPKVQKIRVMSCVVDHDYEVVVMNEYGVVESWAKHHAFPQFMWDVTPYGFTLNNEFLFEPANRRLALYDPSEAKVKYFKFPGRVNIHVKVVEYVDSLVWIASKGSTFRKD</sequence>
<evidence type="ECO:0000313" key="1">
    <source>
        <dbReference type="EMBL" id="KAJ9554010.1"/>
    </source>
</evidence>
<keyword evidence="2" id="KW-1185">Reference proteome</keyword>
<dbReference type="Proteomes" id="UP001172457">
    <property type="component" value="Chromosome 4"/>
</dbReference>
<dbReference type="EMBL" id="JARYMX010000004">
    <property type="protein sequence ID" value="KAJ9554010.1"/>
    <property type="molecule type" value="Genomic_DNA"/>
</dbReference>
<name>A0AA38T421_9ASTR</name>
<comment type="caution">
    <text evidence="1">The sequence shown here is derived from an EMBL/GenBank/DDBJ whole genome shotgun (WGS) entry which is preliminary data.</text>
</comment>
<accession>A0AA38T421</accession>
<evidence type="ECO:0008006" key="3">
    <source>
        <dbReference type="Google" id="ProtNLM"/>
    </source>
</evidence>
<protein>
    <recommendedName>
        <fullName evidence="3">F-box associated domain-containing protein</fullName>
    </recommendedName>
</protein>
<proteinExistence type="predicted"/>
<dbReference type="AlphaFoldDB" id="A0AA38T421"/>
<evidence type="ECO:0000313" key="2">
    <source>
        <dbReference type="Proteomes" id="UP001172457"/>
    </source>
</evidence>
<gene>
    <name evidence="1" type="ORF">OSB04_018055</name>
</gene>